<comment type="caution">
    <text evidence="12">The sequence shown here is derived from an EMBL/GenBank/DDBJ whole genome shotgun (WGS) entry which is preliminary data.</text>
</comment>
<accession>A0A2T5IVS0</accession>
<dbReference type="PANTHER" id="PTHR47959:SF17">
    <property type="entry name" value="ATP-DEPENDENT RNA HELICASE DEAD BOX FAMILY"/>
    <property type="match status" value="1"/>
</dbReference>
<dbReference type="SMART" id="SM00487">
    <property type="entry name" value="DEXDc"/>
    <property type="match status" value="1"/>
</dbReference>
<keyword evidence="2 7" id="KW-0378">Hydrolase</keyword>
<dbReference type="Gene3D" id="3.40.50.300">
    <property type="entry name" value="P-loop containing nucleotide triphosphate hydrolases"/>
    <property type="match status" value="2"/>
</dbReference>
<evidence type="ECO:0000256" key="1">
    <source>
        <dbReference type="ARBA" id="ARBA00022741"/>
    </source>
</evidence>
<reference evidence="12 13" key="1">
    <citation type="submission" date="2018-04" db="EMBL/GenBank/DDBJ databases">
        <title>Genomic Encyclopedia of Archaeal and Bacterial Type Strains, Phase II (KMG-II): from individual species to whole genera.</title>
        <authorList>
            <person name="Goeker M."/>
        </authorList>
    </citation>
    <scope>NUCLEOTIDE SEQUENCE [LARGE SCALE GENOMIC DNA]</scope>
    <source>
        <strain evidence="12 13">DSM 5822</strain>
    </source>
</reference>
<evidence type="ECO:0000256" key="5">
    <source>
        <dbReference type="ARBA" id="ARBA00038437"/>
    </source>
</evidence>
<dbReference type="GO" id="GO:0003676">
    <property type="term" value="F:nucleic acid binding"/>
    <property type="evidence" value="ECO:0007669"/>
    <property type="project" value="InterPro"/>
</dbReference>
<dbReference type="PROSITE" id="PS00039">
    <property type="entry name" value="DEAD_ATP_HELICASE"/>
    <property type="match status" value="1"/>
</dbReference>
<evidence type="ECO:0000259" key="10">
    <source>
        <dbReference type="PROSITE" id="PS51194"/>
    </source>
</evidence>
<evidence type="ECO:0000259" key="9">
    <source>
        <dbReference type="PROSITE" id="PS51192"/>
    </source>
</evidence>
<dbReference type="InterPro" id="IPR011545">
    <property type="entry name" value="DEAD/DEAH_box_helicase_dom"/>
</dbReference>
<keyword evidence="3 7" id="KW-0347">Helicase</keyword>
<dbReference type="AlphaFoldDB" id="A0A2T5IVS0"/>
<dbReference type="InterPro" id="IPR001650">
    <property type="entry name" value="Helicase_C-like"/>
</dbReference>
<dbReference type="Proteomes" id="UP000244223">
    <property type="component" value="Unassembled WGS sequence"/>
</dbReference>
<evidence type="ECO:0000256" key="4">
    <source>
        <dbReference type="ARBA" id="ARBA00022840"/>
    </source>
</evidence>
<dbReference type="GO" id="GO:0016787">
    <property type="term" value="F:hydrolase activity"/>
    <property type="evidence" value="ECO:0007669"/>
    <property type="project" value="UniProtKB-KW"/>
</dbReference>
<dbReference type="PANTHER" id="PTHR47959">
    <property type="entry name" value="ATP-DEPENDENT RNA HELICASE RHLE-RELATED"/>
    <property type="match status" value="1"/>
</dbReference>
<feature type="domain" description="Helicase C-terminal" evidence="10">
    <location>
        <begin position="274"/>
        <end position="419"/>
    </location>
</feature>
<feature type="compositionally biased region" description="Basic and acidic residues" evidence="8">
    <location>
        <begin position="551"/>
        <end position="567"/>
    </location>
</feature>
<dbReference type="InterPro" id="IPR044742">
    <property type="entry name" value="DEAD/DEAH_RhlB"/>
</dbReference>
<evidence type="ECO:0000259" key="11">
    <source>
        <dbReference type="PROSITE" id="PS51195"/>
    </source>
</evidence>
<dbReference type="GO" id="GO:0005524">
    <property type="term" value="F:ATP binding"/>
    <property type="evidence" value="ECO:0007669"/>
    <property type="project" value="UniProtKB-KW"/>
</dbReference>
<keyword evidence="13" id="KW-1185">Reference proteome</keyword>
<feature type="compositionally biased region" description="Basic and acidic residues" evidence="8">
    <location>
        <begin position="432"/>
        <end position="509"/>
    </location>
</feature>
<dbReference type="GO" id="GO:0003724">
    <property type="term" value="F:RNA helicase activity"/>
    <property type="evidence" value="ECO:0007669"/>
    <property type="project" value="InterPro"/>
</dbReference>
<dbReference type="CDD" id="cd18787">
    <property type="entry name" value="SF2_C_DEAD"/>
    <property type="match status" value="1"/>
</dbReference>
<feature type="compositionally biased region" description="Basic and acidic residues" evidence="8">
    <location>
        <begin position="575"/>
        <end position="601"/>
    </location>
</feature>
<proteinExistence type="inferred from homology"/>
<evidence type="ECO:0000256" key="7">
    <source>
        <dbReference type="RuleBase" id="RU000492"/>
    </source>
</evidence>
<dbReference type="SMART" id="SM00490">
    <property type="entry name" value="HELICc"/>
    <property type="match status" value="1"/>
</dbReference>
<dbReference type="PROSITE" id="PS51192">
    <property type="entry name" value="HELICASE_ATP_BIND_1"/>
    <property type="match status" value="1"/>
</dbReference>
<keyword evidence="4 7" id="KW-0067">ATP-binding</keyword>
<protein>
    <submittedName>
        <fullName evidence="12">Superfamily II DNA/RNA helicase</fullName>
    </submittedName>
</protein>
<feature type="short sequence motif" description="Q motif" evidence="6">
    <location>
        <begin position="24"/>
        <end position="52"/>
    </location>
</feature>
<dbReference type="PROSITE" id="PS51194">
    <property type="entry name" value="HELICASE_CTER"/>
    <property type="match status" value="1"/>
</dbReference>
<dbReference type="PROSITE" id="PS51195">
    <property type="entry name" value="Q_MOTIF"/>
    <property type="match status" value="1"/>
</dbReference>
<evidence type="ECO:0000313" key="13">
    <source>
        <dbReference type="Proteomes" id="UP000244223"/>
    </source>
</evidence>
<evidence type="ECO:0000256" key="3">
    <source>
        <dbReference type="ARBA" id="ARBA00022806"/>
    </source>
</evidence>
<dbReference type="Pfam" id="PF00271">
    <property type="entry name" value="Helicase_C"/>
    <property type="match status" value="1"/>
</dbReference>
<feature type="domain" description="Helicase ATP-binding" evidence="9">
    <location>
        <begin position="55"/>
        <end position="246"/>
    </location>
</feature>
<dbReference type="OrthoDB" id="9805696at2"/>
<comment type="similarity">
    <text evidence="5 7">Belongs to the DEAD box helicase family.</text>
</comment>
<evidence type="ECO:0000256" key="8">
    <source>
        <dbReference type="SAM" id="MobiDB-lite"/>
    </source>
</evidence>
<keyword evidence="1 7" id="KW-0547">Nucleotide-binding</keyword>
<dbReference type="RefSeq" id="WP_107866597.1">
    <property type="nucleotide sequence ID" value="NZ_QAON01000015.1"/>
</dbReference>
<dbReference type="InterPro" id="IPR050079">
    <property type="entry name" value="DEAD_box_RNA_helicase"/>
</dbReference>
<dbReference type="EMBL" id="QAON01000015">
    <property type="protein sequence ID" value="PTQ87991.1"/>
    <property type="molecule type" value="Genomic_DNA"/>
</dbReference>
<sequence>MTTAHDALPLSTSTTAASEIILENEFAALGLHPALIKALDELNFKKPTPVQAQAIPAFLAGRDLLVSSQTGSGKTAAFMLPALQLISQKPLPEKINTAPRTKGRRPRPAPARPHLIVLTPTRELAQQVTSATTQFDKYLRRTICASIVGGMPYPRQLEMLAKMPDILVATPGRLLDHMNSGRIDLSELSMLVFDEADRMLDMGFADDIDAIVGQTPETRQTLMFSATLDGRTGELAAEMLNDPVRVAIAQEQMDYKRIEQRVHYVDDSNHKDKLLDHLLSNEDDLQQMIIFTATKAEADLLADDLSDKGYAASALHGDMKQSMRNRTLQGLRRGEIKVLVATDVAARGIDVPSISHVVNYGLPKHGEDYIHRIGRTGRAGRSGVAINLIQHGDRFKWQRIERLLPIRVEVVEIEGLEPQRAPKPRMGAGRDGAGRNKERWSNDRRERRTNSGGGGRRDGRIEDRAFRQDDRPAPQRERFEERPVRRQFDDAPRFEARSTARTERFDRPAESNYFQGNSLEREPYRNEAPRREAGRGPRRFEDNQAPAFNSETERTRRPARFQGRDEANGNQFNREQPRRFSENSRDFGARPARDERRPLHDKPRRTASSEVVSEQRPRRASQEWVRR</sequence>
<dbReference type="GO" id="GO:0005829">
    <property type="term" value="C:cytosol"/>
    <property type="evidence" value="ECO:0007669"/>
    <property type="project" value="TreeGrafter"/>
</dbReference>
<dbReference type="InterPro" id="IPR014001">
    <property type="entry name" value="Helicase_ATP-bd"/>
</dbReference>
<feature type="compositionally biased region" description="Basic and acidic residues" evidence="8">
    <location>
        <begin position="519"/>
        <end position="542"/>
    </location>
</feature>
<dbReference type="SUPFAM" id="SSF52540">
    <property type="entry name" value="P-loop containing nucleoside triphosphate hydrolases"/>
    <property type="match status" value="1"/>
</dbReference>
<evidence type="ECO:0000313" key="12">
    <source>
        <dbReference type="EMBL" id="PTQ87991.1"/>
    </source>
</evidence>
<gene>
    <name evidence="12" type="ORF">C8N29_11576</name>
</gene>
<name>A0A2T5IVS0_9GAMM</name>
<evidence type="ECO:0000256" key="2">
    <source>
        <dbReference type="ARBA" id="ARBA00022801"/>
    </source>
</evidence>
<feature type="compositionally biased region" description="Basic and acidic residues" evidence="8">
    <location>
        <begin position="613"/>
        <end position="627"/>
    </location>
</feature>
<dbReference type="InterPro" id="IPR027417">
    <property type="entry name" value="P-loop_NTPase"/>
</dbReference>
<feature type="domain" description="DEAD-box RNA helicase Q" evidence="11">
    <location>
        <begin position="24"/>
        <end position="52"/>
    </location>
</feature>
<evidence type="ECO:0000256" key="6">
    <source>
        <dbReference type="PROSITE-ProRule" id="PRU00552"/>
    </source>
</evidence>
<dbReference type="CDD" id="cd00268">
    <property type="entry name" value="DEADc"/>
    <property type="match status" value="1"/>
</dbReference>
<organism evidence="12 13">
    <name type="scientific">Agitococcus lubricus</name>
    <dbReference type="NCBI Taxonomy" id="1077255"/>
    <lineage>
        <taxon>Bacteria</taxon>
        <taxon>Pseudomonadati</taxon>
        <taxon>Pseudomonadota</taxon>
        <taxon>Gammaproteobacteria</taxon>
        <taxon>Moraxellales</taxon>
        <taxon>Moraxellaceae</taxon>
        <taxon>Agitococcus</taxon>
    </lineage>
</organism>
<dbReference type="InterPro" id="IPR014014">
    <property type="entry name" value="RNA_helicase_DEAD_Q_motif"/>
</dbReference>
<dbReference type="Pfam" id="PF00270">
    <property type="entry name" value="DEAD"/>
    <property type="match status" value="1"/>
</dbReference>
<feature type="region of interest" description="Disordered" evidence="8">
    <location>
        <begin position="419"/>
        <end position="627"/>
    </location>
</feature>
<dbReference type="InterPro" id="IPR000629">
    <property type="entry name" value="RNA-helicase_DEAD-box_CS"/>
</dbReference>